<dbReference type="Pfam" id="PF04783">
    <property type="entry name" value="DUF630"/>
    <property type="match status" value="1"/>
</dbReference>
<feature type="compositionally biased region" description="Basic and acidic residues" evidence="1">
    <location>
        <begin position="185"/>
        <end position="194"/>
    </location>
</feature>
<dbReference type="InterPro" id="IPR006867">
    <property type="entry name" value="DUF632"/>
</dbReference>
<dbReference type="InterPro" id="IPR006868">
    <property type="entry name" value="DUF630"/>
</dbReference>
<evidence type="ECO:0000313" key="4">
    <source>
        <dbReference type="EMBL" id="PON90437.1"/>
    </source>
</evidence>
<dbReference type="OrthoDB" id="658187at2759"/>
<dbReference type="PANTHER" id="PTHR21450:SF19">
    <property type="entry name" value="F5M15.15"/>
    <property type="match status" value="1"/>
</dbReference>
<dbReference type="PANTHER" id="PTHR21450">
    <property type="entry name" value="PROTEIN ALTERED PHOSPHATE STARVATION RESPONSE 1"/>
    <property type="match status" value="1"/>
</dbReference>
<feature type="compositionally biased region" description="Polar residues" evidence="1">
    <location>
        <begin position="83"/>
        <end position="93"/>
    </location>
</feature>
<sequence length="651" mass="73435">MGCANSRLDDLPAVALCRDRCKYLDEALRQSHALAEAHAAYLESLKPLGPTFHRFFGRNVNRRVNDGDPLKPPPPPPAATSPGHKSNSGSNSESHLRFTSDSEGEDSDNRDKDFDALTRIRPNYLHEDETQGLIPHHGFNFSSSKPPPSPPPASLGSAWDFLNLFENFEKYERLYVSNSEREAAESKAKSEGDAKSGANAKRVAGEERSKPSEKAENVGAATHEARVAEKNGEAKEENDSAASTAPNGTVSVDPEAMNEIRVQFVQASESGYEVLKLLYSRPRIPLNNRDSFRLVLEEDVGVVSSPNLTSTLKQLLLWEKKLYLEVKAEEKMRTIYQRKFQQLKMLDREGSASKAQRANSTRALLRDLTTKLKIAFQIVDRISLAINKLRDEELWPQIKELNNRLLPMWKAMLECHKRQYQAIAEAKSLDTYAITSNERLNGADLEAAIQLKLELQTWNVSFSNWIFAQKDYIKTLNGWLMRCLLYEPEETPDGLVPFSPGRLGAPTIFVICNHWSQALDRLSEKEVIGAIQAFLACVDLQLKEHNVDLQKMVIADKGIERKLKMLEREEQKMLKVIQGREKNVLLFAGQKGTSFVLNHSEFTRCSNLQSGLKQIFVAMEKFMANSIQVYEELRVRIEEVVEYASENLSGP</sequence>
<evidence type="ECO:0008006" key="6">
    <source>
        <dbReference type="Google" id="ProtNLM"/>
    </source>
</evidence>
<dbReference type="AlphaFoldDB" id="A0A2P5EY21"/>
<feature type="compositionally biased region" description="Pro residues" evidence="1">
    <location>
        <begin position="70"/>
        <end position="79"/>
    </location>
</feature>
<dbReference type="Proteomes" id="UP000237000">
    <property type="component" value="Unassembled WGS sequence"/>
</dbReference>
<reference evidence="5" key="1">
    <citation type="submission" date="2016-06" db="EMBL/GenBank/DDBJ databases">
        <title>Parallel loss of symbiosis genes in relatives of nitrogen-fixing non-legume Parasponia.</title>
        <authorList>
            <person name="Van Velzen R."/>
            <person name="Holmer R."/>
            <person name="Bu F."/>
            <person name="Rutten L."/>
            <person name="Van Zeijl A."/>
            <person name="Liu W."/>
            <person name="Santuari L."/>
            <person name="Cao Q."/>
            <person name="Sharma T."/>
            <person name="Shen D."/>
            <person name="Roswanjaya Y."/>
            <person name="Wardhani T."/>
            <person name="Kalhor M.S."/>
            <person name="Jansen J."/>
            <person name="Van den Hoogen J."/>
            <person name="Gungor B."/>
            <person name="Hartog M."/>
            <person name="Hontelez J."/>
            <person name="Verver J."/>
            <person name="Yang W.-C."/>
            <person name="Schijlen E."/>
            <person name="Repin R."/>
            <person name="Schilthuizen M."/>
            <person name="Schranz E."/>
            <person name="Heidstra R."/>
            <person name="Miyata K."/>
            <person name="Fedorova E."/>
            <person name="Kohlen W."/>
            <person name="Bisseling T."/>
            <person name="Smit S."/>
            <person name="Geurts R."/>
        </authorList>
    </citation>
    <scope>NUCLEOTIDE SEQUENCE [LARGE SCALE GENOMIC DNA]</scope>
    <source>
        <strain evidence="5">cv. RG33-2</strain>
    </source>
</reference>
<proteinExistence type="predicted"/>
<evidence type="ECO:0000259" key="3">
    <source>
        <dbReference type="Pfam" id="PF04783"/>
    </source>
</evidence>
<feature type="domain" description="DUF632" evidence="2">
    <location>
        <begin position="297"/>
        <end position="538"/>
    </location>
</feature>
<name>A0A2P5EY21_TREOI</name>
<feature type="domain" description="DUF630" evidence="3">
    <location>
        <begin position="1"/>
        <end position="56"/>
    </location>
</feature>
<feature type="region of interest" description="Disordered" evidence="1">
    <location>
        <begin position="185"/>
        <end position="252"/>
    </location>
</feature>
<feature type="compositionally biased region" description="Basic and acidic residues" evidence="1">
    <location>
        <begin position="203"/>
        <end position="216"/>
    </location>
</feature>
<accession>A0A2P5EY21</accession>
<feature type="compositionally biased region" description="Polar residues" evidence="1">
    <location>
        <begin position="240"/>
        <end position="250"/>
    </location>
</feature>
<evidence type="ECO:0000313" key="5">
    <source>
        <dbReference type="Proteomes" id="UP000237000"/>
    </source>
</evidence>
<dbReference type="EMBL" id="JXTC01000083">
    <property type="protein sequence ID" value="PON90437.1"/>
    <property type="molecule type" value="Genomic_DNA"/>
</dbReference>
<protein>
    <recommendedName>
        <fullName evidence="6">Nitrate regulatory gene2 protein</fullName>
    </recommendedName>
</protein>
<evidence type="ECO:0000256" key="1">
    <source>
        <dbReference type="SAM" id="MobiDB-lite"/>
    </source>
</evidence>
<organism evidence="4 5">
    <name type="scientific">Trema orientale</name>
    <name type="common">Charcoal tree</name>
    <name type="synonym">Celtis orientalis</name>
    <dbReference type="NCBI Taxonomy" id="63057"/>
    <lineage>
        <taxon>Eukaryota</taxon>
        <taxon>Viridiplantae</taxon>
        <taxon>Streptophyta</taxon>
        <taxon>Embryophyta</taxon>
        <taxon>Tracheophyta</taxon>
        <taxon>Spermatophyta</taxon>
        <taxon>Magnoliopsida</taxon>
        <taxon>eudicotyledons</taxon>
        <taxon>Gunneridae</taxon>
        <taxon>Pentapetalae</taxon>
        <taxon>rosids</taxon>
        <taxon>fabids</taxon>
        <taxon>Rosales</taxon>
        <taxon>Cannabaceae</taxon>
        <taxon>Trema</taxon>
    </lineage>
</organism>
<gene>
    <name evidence="4" type="ORF">TorRG33x02_137220</name>
</gene>
<dbReference type="InParanoid" id="A0A2P5EY21"/>
<dbReference type="STRING" id="63057.A0A2P5EY21"/>
<feature type="region of interest" description="Disordered" evidence="1">
    <location>
        <begin position="63"/>
        <end position="113"/>
    </location>
</feature>
<feature type="region of interest" description="Disordered" evidence="1">
    <location>
        <begin position="135"/>
        <end position="154"/>
    </location>
</feature>
<keyword evidence="5" id="KW-1185">Reference proteome</keyword>
<dbReference type="Pfam" id="PF04782">
    <property type="entry name" value="DUF632"/>
    <property type="match status" value="1"/>
</dbReference>
<feature type="compositionally biased region" description="Basic and acidic residues" evidence="1">
    <location>
        <begin position="223"/>
        <end position="238"/>
    </location>
</feature>
<evidence type="ECO:0000259" key="2">
    <source>
        <dbReference type="Pfam" id="PF04782"/>
    </source>
</evidence>
<comment type="caution">
    <text evidence="4">The sequence shown here is derived from an EMBL/GenBank/DDBJ whole genome shotgun (WGS) entry which is preliminary data.</text>
</comment>